<feature type="region of interest" description="Disordered" evidence="5">
    <location>
        <begin position="813"/>
        <end position="868"/>
    </location>
</feature>
<feature type="compositionally biased region" description="Basic and acidic residues" evidence="5">
    <location>
        <begin position="165"/>
        <end position="182"/>
    </location>
</feature>
<dbReference type="InterPro" id="IPR027516">
    <property type="entry name" value="EIF3C"/>
</dbReference>
<dbReference type="GO" id="GO:0016282">
    <property type="term" value="C:eukaryotic 43S preinitiation complex"/>
    <property type="evidence" value="ECO:0007669"/>
    <property type="project" value="UniProtKB-UniRule"/>
</dbReference>
<comment type="subcellular location">
    <subcellularLocation>
        <location evidence="4">Cytoplasm</location>
    </subcellularLocation>
</comment>
<sequence length="881" mass="100248">MSRVRAQSRFYGSASSEESSEEESERSDEEFEESDSDDDSDAGPGDRSRFLVGSDSEEEDEKREIKSGKVKRFEAMVDTSHKLRNHMKINDWISILTDYENLNLQLEKHMKRDIVSRKKPTVPDVFIGSLVIIQDFLTKTKDNKASLKLSKTNTKAFNAVKQRTRKDFKEHEPAMQKFRDEERSLDDDDVIMPLEEADGSRPKGADADDDNDGFEAAEEKAAKTELTLEEMNEDQLNVRLREVLATRGRKGTDKEEHVNHIKELLAGAKSAKQKAEILLAVISAQFDIMAPGTAHMLPSAWRDAVSNMRELLKISRENPTTIEYEEAGEAEVLLMEKAQTLIIGDEDEEEENLIKKTEAKQTADGAENASMKLRGDLATLVEGLDDELFRAWQDTDAYGQAYVELLKDERPLLDLMADAQDFFESMLDDRSRAARIASRRILHIYYKSDELLQQIKELNKASSDEPGLPEKSLQELAVLVYRYGEERAKSQTMLCHIYNHALGNRYYEARDMLLLSHLQESIHMLDISLQVLFNRTMAQIGLCAFRLGMPYECHMALQELCTASYTGSGGGAIRLRELLAQGMIQVRGYDKTAEQERAEKKRQIPYHMHLSLDLIDTAHLVSAMLLELPNIALSRLRGDTGNKRRVISRTFQYYLRTSAKQAFSGPAENTRDHVMSASRCLMSCDWRKAYEIIASIRAWQSLEAGTMQSTLTKVKDLVKVEGMRTFVLTYSSFYNSLSTERLSATFELEPSKVHSVISKMIINEELRASWDQPTASVIIRRTEPTRLQSLGVNVAQKCLSTLEHNEKLIEARSGGLSGRGDERDDGRDWNNRDRNNRGRGGRGRYQGQSGGRYGRDYQRDDRNRDGGRFERNYTLLLNKQA</sequence>
<evidence type="ECO:0000256" key="4">
    <source>
        <dbReference type="HAMAP-Rule" id="MF_03002"/>
    </source>
</evidence>
<keyword evidence="1 4" id="KW-0963">Cytoplasm</keyword>
<evidence type="ECO:0000313" key="8">
    <source>
        <dbReference type="Proteomes" id="UP001157974"/>
    </source>
</evidence>
<comment type="function">
    <text evidence="4">Component of the eukaryotic translation initiation factor 3 (eIF-3) complex, which is involved in protein synthesis of a specialized repertoire of mRNAs and, together with other initiation factors, stimulates binding of mRNA and methionyl-tRNAi to the 40S ribosome. The eIF-3 complex specifically targets and initiates translation of a subset of mRNAs involved in cell proliferation.</text>
</comment>
<dbReference type="SUPFAM" id="SSF46785">
    <property type="entry name" value="Winged helix' DNA-binding domain"/>
    <property type="match status" value="1"/>
</dbReference>
<feature type="compositionally biased region" description="Basic and acidic residues" evidence="5">
    <location>
        <begin position="853"/>
        <end position="868"/>
    </location>
</feature>
<dbReference type="GO" id="GO:0033290">
    <property type="term" value="C:eukaryotic 48S preinitiation complex"/>
    <property type="evidence" value="ECO:0007669"/>
    <property type="project" value="UniProtKB-UniRule"/>
</dbReference>
<dbReference type="InterPro" id="IPR000717">
    <property type="entry name" value="PCI_dom"/>
</dbReference>
<evidence type="ECO:0000256" key="1">
    <source>
        <dbReference type="ARBA" id="ARBA00022490"/>
    </source>
</evidence>
<feature type="region of interest" description="Disordered" evidence="5">
    <location>
        <begin position="1"/>
        <end position="67"/>
    </location>
</feature>
<reference evidence="7 8" key="1">
    <citation type="journal article" date="2023" name="Nat. Commun.">
        <title>Origin of minicircular mitochondrial genomes in red algae.</title>
        <authorList>
            <person name="Lee Y."/>
            <person name="Cho C.H."/>
            <person name="Lee Y.M."/>
            <person name="Park S.I."/>
            <person name="Yang J.H."/>
            <person name="West J.A."/>
            <person name="Bhattacharya D."/>
            <person name="Yoon H.S."/>
        </authorList>
    </citation>
    <scope>NUCLEOTIDE SEQUENCE [LARGE SCALE GENOMIC DNA]</scope>
    <source>
        <strain evidence="7 8">CCMP1338</strain>
        <tissue evidence="7">Whole cell</tissue>
    </source>
</reference>
<comment type="caution">
    <text evidence="7">The sequence shown here is derived from an EMBL/GenBank/DDBJ whole genome shotgun (WGS) entry which is preliminary data.</text>
</comment>
<comment type="similarity">
    <text evidence="4">Belongs to the eIF-3 subunit C family.</text>
</comment>
<evidence type="ECO:0000256" key="2">
    <source>
        <dbReference type="ARBA" id="ARBA00022540"/>
    </source>
</evidence>
<dbReference type="HAMAP" id="MF_03002">
    <property type="entry name" value="eIF3c"/>
    <property type="match status" value="1"/>
</dbReference>
<organism evidence="7 8">
    <name type="scientific">Rhodosorus marinus</name>
    <dbReference type="NCBI Taxonomy" id="101924"/>
    <lineage>
        <taxon>Eukaryota</taxon>
        <taxon>Rhodophyta</taxon>
        <taxon>Stylonematophyceae</taxon>
        <taxon>Stylonematales</taxon>
        <taxon>Stylonemataceae</taxon>
        <taxon>Rhodosorus</taxon>
    </lineage>
</organism>
<dbReference type="EMBL" id="JAMWBK010000009">
    <property type="protein sequence ID" value="KAJ8902468.1"/>
    <property type="molecule type" value="Genomic_DNA"/>
</dbReference>
<dbReference type="SMART" id="SM00088">
    <property type="entry name" value="PINT"/>
    <property type="match status" value="1"/>
</dbReference>
<dbReference type="Proteomes" id="UP001157974">
    <property type="component" value="Unassembled WGS sequence"/>
</dbReference>
<dbReference type="AlphaFoldDB" id="A0AAV8UN07"/>
<dbReference type="Pfam" id="PF05470">
    <property type="entry name" value="eIF-3c_N"/>
    <property type="match status" value="1"/>
</dbReference>
<dbReference type="GO" id="GO:0003743">
    <property type="term" value="F:translation initiation factor activity"/>
    <property type="evidence" value="ECO:0007669"/>
    <property type="project" value="UniProtKB-UniRule"/>
</dbReference>
<evidence type="ECO:0000259" key="6">
    <source>
        <dbReference type="PROSITE" id="PS50250"/>
    </source>
</evidence>
<dbReference type="GO" id="GO:0003723">
    <property type="term" value="F:RNA binding"/>
    <property type="evidence" value="ECO:0007669"/>
    <property type="project" value="InterPro"/>
</dbReference>
<dbReference type="GO" id="GO:0005852">
    <property type="term" value="C:eukaryotic translation initiation factor 3 complex"/>
    <property type="evidence" value="ECO:0007669"/>
    <property type="project" value="UniProtKB-UniRule"/>
</dbReference>
<evidence type="ECO:0000256" key="5">
    <source>
        <dbReference type="SAM" id="MobiDB-lite"/>
    </source>
</evidence>
<dbReference type="GO" id="GO:0001732">
    <property type="term" value="P:formation of cytoplasmic translation initiation complex"/>
    <property type="evidence" value="ECO:0007669"/>
    <property type="project" value="UniProtKB-UniRule"/>
</dbReference>
<dbReference type="PROSITE" id="PS50250">
    <property type="entry name" value="PCI"/>
    <property type="match status" value="1"/>
</dbReference>
<feature type="domain" description="PCI" evidence="6">
    <location>
        <begin position="606"/>
        <end position="784"/>
    </location>
</feature>
<dbReference type="Pfam" id="PF01399">
    <property type="entry name" value="PCI"/>
    <property type="match status" value="1"/>
</dbReference>
<keyword evidence="3 4" id="KW-0648">Protein biosynthesis</keyword>
<dbReference type="InterPro" id="IPR036390">
    <property type="entry name" value="WH_DNA-bd_sf"/>
</dbReference>
<comment type="subunit">
    <text evidence="4">Component of the eukaryotic translation initiation factor 3 (eIF-3) complex.</text>
</comment>
<accession>A0AAV8UN07</accession>
<protein>
    <recommendedName>
        <fullName evidence="4">Eukaryotic translation initiation factor 3 subunit C</fullName>
        <shortName evidence="4">eIF3c</shortName>
    </recommendedName>
    <alternativeName>
        <fullName evidence="4">Eukaryotic translation initiation factor 3 subunit 8</fullName>
    </alternativeName>
</protein>
<dbReference type="GO" id="GO:0031369">
    <property type="term" value="F:translation initiation factor binding"/>
    <property type="evidence" value="ECO:0007669"/>
    <property type="project" value="InterPro"/>
</dbReference>
<proteinExistence type="inferred from homology"/>
<feature type="region of interest" description="Disordered" evidence="5">
    <location>
        <begin position="163"/>
        <end position="187"/>
    </location>
</feature>
<dbReference type="PANTHER" id="PTHR13937">
    <property type="entry name" value="EUKARYOTIC TRANSLATION INITATION FACTOR 3, SUBUNIT 8 EIF3S8 -RELATED"/>
    <property type="match status" value="1"/>
</dbReference>
<dbReference type="PANTHER" id="PTHR13937:SF0">
    <property type="entry name" value="EUKARYOTIC TRANSLATION INITIATION FACTOR 3 SUBUNIT C-RELATED"/>
    <property type="match status" value="1"/>
</dbReference>
<evidence type="ECO:0000313" key="7">
    <source>
        <dbReference type="EMBL" id="KAJ8902468.1"/>
    </source>
</evidence>
<keyword evidence="2 4" id="KW-0396">Initiation factor</keyword>
<dbReference type="InterPro" id="IPR008905">
    <property type="entry name" value="EIF3C_N_dom"/>
</dbReference>
<keyword evidence="8" id="KW-1185">Reference proteome</keyword>
<gene>
    <name evidence="7" type="ORF">NDN08_006873</name>
</gene>
<name>A0AAV8UN07_9RHOD</name>
<feature type="compositionally biased region" description="Basic and acidic residues" evidence="5">
    <location>
        <begin position="819"/>
        <end position="836"/>
    </location>
</feature>
<evidence type="ECO:0000256" key="3">
    <source>
        <dbReference type="ARBA" id="ARBA00022917"/>
    </source>
</evidence>
<feature type="compositionally biased region" description="Acidic residues" evidence="5">
    <location>
        <begin position="18"/>
        <end position="41"/>
    </location>
</feature>